<sequence>MIRHLFKLTWNKKKKHIFLIVELFFFFLATGFIALFLYETGVLKQKRPTFNIENLISIDYRFMYTGDTTFSYLTEELKQIKEINQISIASYIPYSPVTNPRSVTYKKKKTDVAAVNVDDKYLKILGLKLKSGRWIEKKDYHLSTKVAVIDAGTKQKLFPDHEAIGRIINISGIPHQVIGVVENLNDPSVGSNYNQNVFTHDPQGAASVLLKLKTPMNEDIYKKVKQTTDRFMHRDNIMPVSQYKEKHEKEQFIPLLILSLLSGFLVINIILGLFSILYQNINTRRSEIGLRRAAGATSADIYRQIMMEMFLIATLALIPCLIVGYQFMAFNVLNATTGGYICAMVSGSVTIYLLVIICALYPARMASKIHPAEALHDD</sequence>
<feature type="transmembrane region" description="Helical" evidence="7">
    <location>
        <begin position="338"/>
        <end position="361"/>
    </location>
</feature>
<dbReference type="GO" id="GO:0022857">
    <property type="term" value="F:transmembrane transporter activity"/>
    <property type="evidence" value="ECO:0007669"/>
    <property type="project" value="TreeGrafter"/>
</dbReference>
<proteinExistence type="inferred from homology"/>
<keyword evidence="2" id="KW-1003">Cell membrane</keyword>
<dbReference type="InterPro" id="IPR050250">
    <property type="entry name" value="Macrolide_Exporter_MacB"/>
</dbReference>
<keyword evidence="11" id="KW-1185">Reference proteome</keyword>
<organism evidence="10 11">
    <name type="scientific">Pedobacter frigoris</name>
    <dbReference type="NCBI Taxonomy" id="2571272"/>
    <lineage>
        <taxon>Bacteria</taxon>
        <taxon>Pseudomonadati</taxon>
        <taxon>Bacteroidota</taxon>
        <taxon>Sphingobacteriia</taxon>
        <taxon>Sphingobacteriales</taxon>
        <taxon>Sphingobacteriaceae</taxon>
        <taxon>Pedobacter</taxon>
    </lineage>
</organism>
<evidence type="ECO:0000256" key="5">
    <source>
        <dbReference type="ARBA" id="ARBA00023136"/>
    </source>
</evidence>
<evidence type="ECO:0000256" key="6">
    <source>
        <dbReference type="ARBA" id="ARBA00038076"/>
    </source>
</evidence>
<dbReference type="GO" id="GO:0005886">
    <property type="term" value="C:plasma membrane"/>
    <property type="evidence" value="ECO:0007669"/>
    <property type="project" value="UniProtKB-SubCell"/>
</dbReference>
<evidence type="ECO:0000256" key="3">
    <source>
        <dbReference type="ARBA" id="ARBA00022692"/>
    </source>
</evidence>
<dbReference type="PANTHER" id="PTHR30572">
    <property type="entry name" value="MEMBRANE COMPONENT OF TRANSPORTER-RELATED"/>
    <property type="match status" value="1"/>
</dbReference>
<name>A0A4U1CMQ3_9SPHI</name>
<feature type="domain" description="ABC3 transporter permease C-terminal" evidence="8">
    <location>
        <begin position="260"/>
        <end position="371"/>
    </location>
</feature>
<dbReference type="RefSeq" id="WP_136834113.1">
    <property type="nucleotide sequence ID" value="NZ_SWBQ01000001.1"/>
</dbReference>
<reference evidence="10 11" key="1">
    <citation type="submission" date="2019-04" db="EMBL/GenBank/DDBJ databases">
        <title>Pedobacter sp. RP-3-15 sp. nov., isolated from Arctic soil.</title>
        <authorList>
            <person name="Dahal R.H."/>
            <person name="Kim D.-U."/>
        </authorList>
    </citation>
    <scope>NUCLEOTIDE SEQUENCE [LARGE SCALE GENOMIC DNA]</scope>
    <source>
        <strain evidence="10 11">RP-3-15</strain>
    </source>
</reference>
<evidence type="ECO:0000313" key="10">
    <source>
        <dbReference type="EMBL" id="TKC08693.1"/>
    </source>
</evidence>
<keyword evidence="3 7" id="KW-0812">Transmembrane</keyword>
<comment type="caution">
    <text evidence="10">The sequence shown here is derived from an EMBL/GenBank/DDBJ whole genome shotgun (WGS) entry which is preliminary data.</text>
</comment>
<evidence type="ECO:0000256" key="4">
    <source>
        <dbReference type="ARBA" id="ARBA00022989"/>
    </source>
</evidence>
<comment type="subcellular location">
    <subcellularLocation>
        <location evidence="1">Cell membrane</location>
        <topology evidence="1">Multi-pass membrane protein</topology>
    </subcellularLocation>
</comment>
<evidence type="ECO:0000256" key="2">
    <source>
        <dbReference type="ARBA" id="ARBA00022475"/>
    </source>
</evidence>
<dbReference type="Pfam" id="PF02687">
    <property type="entry name" value="FtsX"/>
    <property type="match status" value="1"/>
</dbReference>
<dbReference type="InterPro" id="IPR003838">
    <property type="entry name" value="ABC3_permease_C"/>
</dbReference>
<evidence type="ECO:0000313" key="11">
    <source>
        <dbReference type="Proteomes" id="UP000307244"/>
    </source>
</evidence>
<accession>A0A4U1CMQ3</accession>
<evidence type="ECO:0000259" key="9">
    <source>
        <dbReference type="Pfam" id="PF12704"/>
    </source>
</evidence>
<dbReference type="OrthoDB" id="8769057at2"/>
<dbReference type="PANTHER" id="PTHR30572:SF4">
    <property type="entry name" value="ABC TRANSPORTER PERMEASE YTRF"/>
    <property type="match status" value="1"/>
</dbReference>
<feature type="transmembrane region" description="Helical" evidence="7">
    <location>
        <begin position="16"/>
        <end position="38"/>
    </location>
</feature>
<evidence type="ECO:0000259" key="8">
    <source>
        <dbReference type="Pfam" id="PF02687"/>
    </source>
</evidence>
<dbReference type="InterPro" id="IPR025857">
    <property type="entry name" value="MacB_PCD"/>
</dbReference>
<evidence type="ECO:0000256" key="1">
    <source>
        <dbReference type="ARBA" id="ARBA00004651"/>
    </source>
</evidence>
<keyword evidence="5 7" id="KW-0472">Membrane</keyword>
<feature type="transmembrane region" description="Helical" evidence="7">
    <location>
        <begin position="310"/>
        <end position="332"/>
    </location>
</feature>
<dbReference type="EMBL" id="SWBQ01000001">
    <property type="protein sequence ID" value="TKC08693.1"/>
    <property type="molecule type" value="Genomic_DNA"/>
</dbReference>
<dbReference type="AlphaFoldDB" id="A0A4U1CMQ3"/>
<feature type="transmembrane region" description="Helical" evidence="7">
    <location>
        <begin position="252"/>
        <end position="278"/>
    </location>
</feature>
<gene>
    <name evidence="10" type="ORF">FA047_00925</name>
</gene>
<comment type="similarity">
    <text evidence="6">Belongs to the ABC-4 integral membrane protein family.</text>
</comment>
<evidence type="ECO:0000256" key="7">
    <source>
        <dbReference type="SAM" id="Phobius"/>
    </source>
</evidence>
<protein>
    <submittedName>
        <fullName evidence="10">FtsX-like permease family protein</fullName>
    </submittedName>
</protein>
<feature type="domain" description="MacB-like periplasmic core" evidence="9">
    <location>
        <begin position="33"/>
        <end position="200"/>
    </location>
</feature>
<dbReference type="Proteomes" id="UP000307244">
    <property type="component" value="Unassembled WGS sequence"/>
</dbReference>
<dbReference type="Pfam" id="PF12704">
    <property type="entry name" value="MacB_PCD"/>
    <property type="match status" value="1"/>
</dbReference>
<keyword evidence="4 7" id="KW-1133">Transmembrane helix</keyword>